<sequence length="505" mass="56756">MKNFKFILILIFGFLSSSCNLDEDPIFLDETLYDTPQSASAALDGIYQGLTNYNTLERRLFVINGFSGLFNTNKNGNNINNKNNANLFSLKPNYDSDSENMWGGLYGVIAQTNSAIKSIRVVDNPSTNDELLFSDIAGHAYFVRAWAYFSLVRLFGDIPLWLELPDSENLNKSKSTAKEVYAQVISDAKKAASLLNGASGNGYPKQYAANMLLAKLYMTMATNSDLQEGSLTEMDYWQMAYTEAMKVYGKYALVPNYSSLFTDSNENSSESIFELQISQDAANSQMGRNFTPLNYKAAQAFGWFQVHADVYDLHASTYPGDPRINGTYLSEYTDANTGDILKVYPADSGRADYDAAHPFLFKFSEKDPTSTNQYNNQNIIIYRYGELLIMLSEISNELQNGEQLGYVNELLNRVGVTPQAGYLGSKEDFRDAIMMEYRFELIGEGEDAHNNRRRGFDYFLNNTISRHNNNPGFKPDVDLTLSTSESEVMGLLIPLKEINTNELIN</sequence>
<dbReference type="InterPro" id="IPR012944">
    <property type="entry name" value="SusD_RagB_dom"/>
</dbReference>
<protein>
    <submittedName>
        <fullName evidence="9">RagB/SusD family nutrient uptake outer membrane protein</fullName>
    </submittedName>
</protein>
<comment type="similarity">
    <text evidence="2">Belongs to the SusD family.</text>
</comment>
<proteinExistence type="inferred from homology"/>
<dbReference type="Proteomes" id="UP001166021">
    <property type="component" value="Unassembled WGS sequence"/>
</dbReference>
<evidence type="ECO:0000256" key="5">
    <source>
        <dbReference type="ARBA" id="ARBA00023237"/>
    </source>
</evidence>
<evidence type="ECO:0000313" key="9">
    <source>
        <dbReference type="EMBL" id="MBD0778635.1"/>
    </source>
</evidence>
<feature type="chain" id="PRO_5046307679" evidence="6">
    <location>
        <begin position="22"/>
        <end position="505"/>
    </location>
</feature>
<evidence type="ECO:0000256" key="6">
    <source>
        <dbReference type="SAM" id="SignalP"/>
    </source>
</evidence>
<accession>A0ABR7V1C5</accession>
<dbReference type="Pfam" id="PF07980">
    <property type="entry name" value="SusD_RagB"/>
    <property type="match status" value="1"/>
</dbReference>
<evidence type="ECO:0000313" key="10">
    <source>
        <dbReference type="Proteomes" id="UP001166021"/>
    </source>
</evidence>
<organism evidence="9 10">
    <name type="scientific">Maribacter aquimaris</name>
    <dbReference type="NCBI Taxonomy" id="2737171"/>
    <lineage>
        <taxon>Bacteria</taxon>
        <taxon>Pseudomonadati</taxon>
        <taxon>Bacteroidota</taxon>
        <taxon>Flavobacteriia</taxon>
        <taxon>Flavobacteriales</taxon>
        <taxon>Flavobacteriaceae</taxon>
        <taxon>Maribacter</taxon>
    </lineage>
</organism>
<evidence type="ECO:0000256" key="4">
    <source>
        <dbReference type="ARBA" id="ARBA00023136"/>
    </source>
</evidence>
<dbReference type="Pfam" id="PF14322">
    <property type="entry name" value="SusD-like_3"/>
    <property type="match status" value="1"/>
</dbReference>
<keyword evidence="5" id="KW-0998">Cell outer membrane</keyword>
<dbReference type="RefSeq" id="WP_188244106.1">
    <property type="nucleotide sequence ID" value="NZ_JABTCF010000007.1"/>
</dbReference>
<evidence type="ECO:0000256" key="2">
    <source>
        <dbReference type="ARBA" id="ARBA00006275"/>
    </source>
</evidence>
<dbReference type="PROSITE" id="PS51257">
    <property type="entry name" value="PROKAR_LIPOPROTEIN"/>
    <property type="match status" value="1"/>
</dbReference>
<dbReference type="InterPro" id="IPR033985">
    <property type="entry name" value="SusD-like_N"/>
</dbReference>
<dbReference type="EMBL" id="JABTCF010000007">
    <property type="protein sequence ID" value="MBD0778635.1"/>
    <property type="molecule type" value="Genomic_DNA"/>
</dbReference>
<feature type="domain" description="RagB/SusD" evidence="7">
    <location>
        <begin position="225"/>
        <end position="453"/>
    </location>
</feature>
<reference evidence="9" key="1">
    <citation type="submission" date="2020-05" db="EMBL/GenBank/DDBJ databases">
        <title>The draft genome sequence of Maribacter sp. ANRC-HE7.</title>
        <authorList>
            <person name="Mu L."/>
        </authorList>
    </citation>
    <scope>NUCLEOTIDE SEQUENCE</scope>
    <source>
        <strain evidence="9">ANRC-HE7</strain>
    </source>
</reference>
<keyword evidence="4" id="KW-0472">Membrane</keyword>
<evidence type="ECO:0000259" key="7">
    <source>
        <dbReference type="Pfam" id="PF07980"/>
    </source>
</evidence>
<dbReference type="SUPFAM" id="SSF48452">
    <property type="entry name" value="TPR-like"/>
    <property type="match status" value="1"/>
</dbReference>
<keyword evidence="10" id="KW-1185">Reference proteome</keyword>
<evidence type="ECO:0000259" key="8">
    <source>
        <dbReference type="Pfam" id="PF14322"/>
    </source>
</evidence>
<comment type="caution">
    <text evidence="9">The sequence shown here is derived from an EMBL/GenBank/DDBJ whole genome shotgun (WGS) entry which is preliminary data.</text>
</comment>
<gene>
    <name evidence="9" type="ORF">HPE56_12600</name>
</gene>
<feature type="domain" description="SusD-like N-terminal" evidence="8">
    <location>
        <begin position="80"/>
        <end position="218"/>
    </location>
</feature>
<name>A0ABR7V1C5_9FLAO</name>
<evidence type="ECO:0000256" key="3">
    <source>
        <dbReference type="ARBA" id="ARBA00022729"/>
    </source>
</evidence>
<comment type="subcellular location">
    <subcellularLocation>
        <location evidence="1">Cell outer membrane</location>
    </subcellularLocation>
</comment>
<dbReference type="InterPro" id="IPR011990">
    <property type="entry name" value="TPR-like_helical_dom_sf"/>
</dbReference>
<feature type="signal peptide" evidence="6">
    <location>
        <begin position="1"/>
        <end position="21"/>
    </location>
</feature>
<evidence type="ECO:0000256" key="1">
    <source>
        <dbReference type="ARBA" id="ARBA00004442"/>
    </source>
</evidence>
<keyword evidence="3 6" id="KW-0732">Signal</keyword>
<dbReference type="Gene3D" id="1.25.40.390">
    <property type="match status" value="1"/>
</dbReference>